<evidence type="ECO:0000313" key="14">
    <source>
        <dbReference type="Proteomes" id="UP000824219"/>
    </source>
</evidence>
<feature type="chain" id="PRO_5038995547" description="Immunoglobulin V-set domain-containing protein" evidence="11">
    <location>
        <begin position="22"/>
        <end position="173"/>
    </location>
</feature>
<comment type="caution">
    <text evidence="13">The sequence shown here is derived from an EMBL/GenBank/DDBJ whole genome shotgun (WGS) entry which is preliminary data.</text>
</comment>
<evidence type="ECO:0000256" key="10">
    <source>
        <dbReference type="ARBA" id="ARBA00023319"/>
    </source>
</evidence>
<dbReference type="GO" id="GO:0042130">
    <property type="term" value="P:negative regulation of T cell proliferation"/>
    <property type="evidence" value="ECO:0007669"/>
    <property type="project" value="TreeGrafter"/>
</dbReference>
<keyword evidence="6" id="KW-0472">Membrane</keyword>
<dbReference type="InterPro" id="IPR051713">
    <property type="entry name" value="T-cell_Activation_Regulation"/>
</dbReference>
<evidence type="ECO:0000256" key="7">
    <source>
        <dbReference type="ARBA" id="ARBA00023157"/>
    </source>
</evidence>
<evidence type="ECO:0000256" key="6">
    <source>
        <dbReference type="ARBA" id="ARBA00023136"/>
    </source>
</evidence>
<name>A0A9D3SHS4_9TELE</name>
<dbReference type="GO" id="GO:0071222">
    <property type="term" value="P:cellular response to lipopolysaccharide"/>
    <property type="evidence" value="ECO:0007669"/>
    <property type="project" value="TreeGrafter"/>
</dbReference>
<feature type="domain" description="Immunoglobulin V-set" evidence="12">
    <location>
        <begin position="26"/>
        <end position="104"/>
    </location>
</feature>
<evidence type="ECO:0000313" key="13">
    <source>
        <dbReference type="EMBL" id="KAG7324637.1"/>
    </source>
</evidence>
<evidence type="ECO:0000256" key="9">
    <source>
        <dbReference type="ARBA" id="ARBA00023180"/>
    </source>
</evidence>
<dbReference type="PANTHER" id="PTHR25466">
    <property type="entry name" value="T-LYMPHOCYTE ACTIVATION ANTIGEN"/>
    <property type="match status" value="1"/>
</dbReference>
<dbReference type="Pfam" id="PF07686">
    <property type="entry name" value="V-set"/>
    <property type="match status" value="1"/>
</dbReference>
<feature type="signal peptide" evidence="11">
    <location>
        <begin position="1"/>
        <end position="21"/>
    </location>
</feature>
<keyword evidence="5" id="KW-1133">Transmembrane helix</keyword>
<gene>
    <name evidence="13" type="ORF">KOW79_012653</name>
</gene>
<evidence type="ECO:0000256" key="3">
    <source>
        <dbReference type="ARBA" id="ARBA00022692"/>
    </source>
</evidence>
<keyword evidence="4 11" id="KW-0732">Signal</keyword>
<keyword evidence="2" id="KW-1003">Cell membrane</keyword>
<accession>A0A9D3SHS4</accession>
<protein>
    <recommendedName>
        <fullName evidence="12">Immunoglobulin V-set domain-containing protein</fullName>
    </recommendedName>
</protein>
<dbReference type="GO" id="GO:0007166">
    <property type="term" value="P:cell surface receptor signaling pathway"/>
    <property type="evidence" value="ECO:0007669"/>
    <property type="project" value="TreeGrafter"/>
</dbReference>
<dbReference type="InterPro" id="IPR036179">
    <property type="entry name" value="Ig-like_dom_sf"/>
</dbReference>
<proteinExistence type="predicted"/>
<dbReference type="InterPro" id="IPR013106">
    <property type="entry name" value="Ig_V-set"/>
</dbReference>
<dbReference type="Gene3D" id="2.60.40.10">
    <property type="entry name" value="Immunoglobulins"/>
    <property type="match status" value="1"/>
</dbReference>
<keyword evidence="8" id="KW-0675">Receptor</keyword>
<dbReference type="SUPFAM" id="SSF48726">
    <property type="entry name" value="Immunoglobulin"/>
    <property type="match status" value="1"/>
</dbReference>
<keyword evidence="9" id="KW-0325">Glycoprotein</keyword>
<comment type="subcellular location">
    <subcellularLocation>
        <location evidence="1">Cell membrane</location>
        <topology evidence="1">Single-pass type I membrane protein</topology>
    </subcellularLocation>
</comment>
<evidence type="ECO:0000256" key="11">
    <source>
        <dbReference type="SAM" id="SignalP"/>
    </source>
</evidence>
<dbReference type="InterPro" id="IPR013783">
    <property type="entry name" value="Ig-like_fold"/>
</dbReference>
<dbReference type="AlphaFoldDB" id="A0A9D3SHS4"/>
<dbReference type="EMBL" id="JAHKSW010000014">
    <property type="protein sequence ID" value="KAG7324637.1"/>
    <property type="molecule type" value="Genomic_DNA"/>
</dbReference>
<dbReference type="Proteomes" id="UP000824219">
    <property type="component" value="Linkage Group LG14"/>
</dbReference>
<keyword evidence="14" id="KW-1185">Reference proteome</keyword>
<dbReference type="GO" id="GO:0009897">
    <property type="term" value="C:external side of plasma membrane"/>
    <property type="evidence" value="ECO:0007669"/>
    <property type="project" value="TreeGrafter"/>
</dbReference>
<keyword evidence="10" id="KW-0393">Immunoglobulin domain</keyword>
<organism evidence="13 14">
    <name type="scientific">Hemibagrus wyckioides</name>
    <dbReference type="NCBI Taxonomy" id="337641"/>
    <lineage>
        <taxon>Eukaryota</taxon>
        <taxon>Metazoa</taxon>
        <taxon>Chordata</taxon>
        <taxon>Craniata</taxon>
        <taxon>Vertebrata</taxon>
        <taxon>Euteleostomi</taxon>
        <taxon>Actinopterygii</taxon>
        <taxon>Neopterygii</taxon>
        <taxon>Teleostei</taxon>
        <taxon>Ostariophysi</taxon>
        <taxon>Siluriformes</taxon>
        <taxon>Bagridae</taxon>
        <taxon>Hemibagrus</taxon>
    </lineage>
</organism>
<evidence type="ECO:0000256" key="4">
    <source>
        <dbReference type="ARBA" id="ARBA00022729"/>
    </source>
</evidence>
<keyword evidence="3" id="KW-0812">Transmembrane</keyword>
<dbReference type="GO" id="GO:0006955">
    <property type="term" value="P:immune response"/>
    <property type="evidence" value="ECO:0007669"/>
    <property type="project" value="TreeGrafter"/>
</dbReference>
<evidence type="ECO:0000256" key="5">
    <source>
        <dbReference type="ARBA" id="ARBA00022989"/>
    </source>
</evidence>
<dbReference type="PANTHER" id="PTHR25466:SF11">
    <property type="entry name" value="GALECTIN 17-RELATED"/>
    <property type="match status" value="1"/>
</dbReference>
<evidence type="ECO:0000259" key="12">
    <source>
        <dbReference type="Pfam" id="PF07686"/>
    </source>
</evidence>
<evidence type="ECO:0000256" key="2">
    <source>
        <dbReference type="ARBA" id="ARBA00022475"/>
    </source>
</evidence>
<dbReference type="OrthoDB" id="8960739at2759"/>
<keyword evidence="7" id="KW-1015">Disulfide bond</keyword>
<reference evidence="13 14" key="1">
    <citation type="submission" date="2021-06" db="EMBL/GenBank/DDBJ databases">
        <title>Chromosome-level genome assembly of the red-tail catfish (Hemibagrus wyckioides).</title>
        <authorList>
            <person name="Shao F."/>
        </authorList>
    </citation>
    <scope>NUCLEOTIDE SEQUENCE [LARGE SCALE GENOMIC DNA]</scope>
    <source>
        <strain evidence="13">EC202008001</strain>
        <tissue evidence="13">Blood</tissue>
    </source>
</reference>
<evidence type="ECO:0000256" key="8">
    <source>
        <dbReference type="ARBA" id="ARBA00023170"/>
    </source>
</evidence>
<sequence length="173" mass="19644">MTSFFSICIVWTAACIGVLYAELQIVVSAQERSTVVLPCTLRVVSETPYIRWSTDKEVFERSGKESFQGDGYQDRVDVPEVQLLKGDCSLVLHNLTLADKGVYKSYQAVTRMKRSALVREKWELINSVELSVDGKRTNQRRLPEISLPTGDARMNWPHPLVTVLSLLSCFLFR</sequence>
<evidence type="ECO:0000256" key="1">
    <source>
        <dbReference type="ARBA" id="ARBA00004251"/>
    </source>
</evidence>
<dbReference type="GO" id="GO:0042102">
    <property type="term" value="P:positive regulation of T cell proliferation"/>
    <property type="evidence" value="ECO:0007669"/>
    <property type="project" value="TreeGrafter"/>
</dbReference>
<dbReference type="GO" id="GO:0031295">
    <property type="term" value="P:T cell costimulation"/>
    <property type="evidence" value="ECO:0007669"/>
    <property type="project" value="TreeGrafter"/>
</dbReference>